<name>A0AAP3AFB7_MICLU</name>
<dbReference type="CDD" id="cd09022">
    <property type="entry name" value="Aldose_epim_Ec_YihR"/>
    <property type="match status" value="1"/>
</dbReference>
<comment type="caution">
    <text evidence="2">The sequence shown here is derived from an EMBL/GenBank/DDBJ whole genome shotgun (WGS) entry which is preliminary data.</text>
</comment>
<dbReference type="SUPFAM" id="SSF74650">
    <property type="entry name" value="Galactose mutarotase-like"/>
    <property type="match status" value="1"/>
</dbReference>
<evidence type="ECO:0000256" key="1">
    <source>
        <dbReference type="SAM" id="MobiDB-lite"/>
    </source>
</evidence>
<dbReference type="InterPro" id="IPR008183">
    <property type="entry name" value="Aldose_1/G6P_1-epimerase"/>
</dbReference>
<dbReference type="EMBL" id="JALXKZ020000002">
    <property type="protein sequence ID" value="MCV7628140.1"/>
    <property type="molecule type" value="Genomic_DNA"/>
</dbReference>
<sequence length="323" mass="34971">MTETSDLPAFGAPDATGTQHRLHRGSAEAVVVGLAGALRRYRVGGVDLTEPYGQDVVPPAANGIQMSPWPNRVAGARWILDGVEQRLDVTEPARGHASHGLLRNTHFVTETFSAHAVTLRGEIHPQHGWPFRLTHRVTYELEADGGLTVTAEVQNHTDATVPVAVGAHPFLRIGDVPTAELSLRVPADAWIRTGEDLIPVETLPVDGTDLDFRRGRTVGEDALDVCLTGLTPDADGRHRQTLLAADGRAVTLWSDHAFAYTHVFVTDRLPGRDTALAVEPLTAPADALNSGEGLHRLAPHARWSVQWGLTPHVPDHPHEEDRA</sequence>
<evidence type="ECO:0000313" key="2">
    <source>
        <dbReference type="EMBL" id="MCV7628140.1"/>
    </source>
</evidence>
<dbReference type="AlphaFoldDB" id="A0AAP3AFB7"/>
<dbReference type="InterPro" id="IPR014718">
    <property type="entry name" value="GH-type_carb-bd"/>
</dbReference>
<dbReference type="GO" id="GO:0016853">
    <property type="term" value="F:isomerase activity"/>
    <property type="evidence" value="ECO:0007669"/>
    <property type="project" value="InterPro"/>
</dbReference>
<dbReference type="Proteomes" id="UP001205867">
    <property type="component" value="Unassembled WGS sequence"/>
</dbReference>
<dbReference type="Gene3D" id="2.70.98.10">
    <property type="match status" value="1"/>
</dbReference>
<proteinExistence type="predicted"/>
<dbReference type="Pfam" id="PF01263">
    <property type="entry name" value="Aldose_epim"/>
    <property type="match status" value="1"/>
</dbReference>
<dbReference type="GO" id="GO:0005975">
    <property type="term" value="P:carbohydrate metabolic process"/>
    <property type="evidence" value="ECO:0007669"/>
    <property type="project" value="InterPro"/>
</dbReference>
<accession>A0AAP3AFB7</accession>
<dbReference type="InterPro" id="IPR011013">
    <property type="entry name" value="Gal_mutarotase_sf_dom"/>
</dbReference>
<feature type="region of interest" description="Disordered" evidence="1">
    <location>
        <begin position="1"/>
        <end position="22"/>
    </location>
</feature>
<protein>
    <submittedName>
        <fullName evidence="2">Aldose 1-epimerase family protein</fullName>
    </submittedName>
</protein>
<dbReference type="InterPro" id="IPR037480">
    <property type="entry name" value="YihR-like"/>
</dbReference>
<reference evidence="2" key="1">
    <citation type="submission" date="2023-06" db="EMBL/GenBank/DDBJ databases">
        <title>lsaBGC provides a comprehensive framework for evolutionary analysis of biosynthetic gene clusters within focal taxa.</title>
        <authorList>
            <person name="Salamzade R."/>
            <person name="Sandstrom S."/>
            <person name="Kalan L.R."/>
        </authorList>
    </citation>
    <scope>NUCLEOTIDE SEQUENCE</scope>
    <source>
        <strain evidence="2">P3-SID899</strain>
    </source>
</reference>
<gene>
    <name evidence="2" type="ORF">M3A82_002110</name>
</gene>
<dbReference type="GO" id="GO:0030246">
    <property type="term" value="F:carbohydrate binding"/>
    <property type="evidence" value="ECO:0007669"/>
    <property type="project" value="InterPro"/>
</dbReference>
<organism evidence="2 3">
    <name type="scientific">Micrococcus luteus</name>
    <name type="common">Micrococcus lysodeikticus</name>
    <dbReference type="NCBI Taxonomy" id="1270"/>
    <lineage>
        <taxon>Bacteria</taxon>
        <taxon>Bacillati</taxon>
        <taxon>Actinomycetota</taxon>
        <taxon>Actinomycetes</taxon>
        <taxon>Micrococcales</taxon>
        <taxon>Micrococcaceae</taxon>
        <taxon>Micrococcus</taxon>
    </lineage>
</organism>
<evidence type="ECO:0000313" key="3">
    <source>
        <dbReference type="Proteomes" id="UP001205867"/>
    </source>
</evidence>